<keyword evidence="4" id="KW-1185">Reference proteome</keyword>
<evidence type="ECO:0000313" key="4">
    <source>
        <dbReference type="Proteomes" id="UP001597252"/>
    </source>
</evidence>
<dbReference type="InterPro" id="IPR013783">
    <property type="entry name" value="Ig-like_fold"/>
</dbReference>
<dbReference type="EMBL" id="JBHTON010000003">
    <property type="protein sequence ID" value="MFD1483937.1"/>
    <property type="molecule type" value="Genomic_DNA"/>
</dbReference>
<accession>A0ABW4E1X6</accession>
<protein>
    <submittedName>
        <fullName evidence="3">SpaA isopeptide-forming pilin-related protein</fullName>
    </submittedName>
</protein>
<feature type="domain" description="SpaA-like prealbumin fold" evidence="2">
    <location>
        <begin position="521"/>
        <end position="597"/>
    </location>
</feature>
<proteinExistence type="predicted"/>
<dbReference type="InterPro" id="IPR041033">
    <property type="entry name" value="SpaA_PFL_dom_1"/>
</dbReference>
<dbReference type="Pfam" id="PF17802">
    <property type="entry name" value="SpaA"/>
    <property type="match status" value="1"/>
</dbReference>
<feature type="region of interest" description="Disordered" evidence="1">
    <location>
        <begin position="545"/>
        <end position="564"/>
    </location>
</feature>
<comment type="caution">
    <text evidence="3">The sequence shown here is derived from an EMBL/GenBank/DDBJ whole genome shotgun (WGS) entry which is preliminary data.</text>
</comment>
<reference evidence="4" key="1">
    <citation type="journal article" date="2019" name="Int. J. Syst. Evol. Microbiol.">
        <title>The Global Catalogue of Microorganisms (GCM) 10K type strain sequencing project: providing services to taxonomists for standard genome sequencing and annotation.</title>
        <authorList>
            <consortium name="The Broad Institute Genomics Platform"/>
            <consortium name="The Broad Institute Genome Sequencing Center for Infectious Disease"/>
            <person name="Wu L."/>
            <person name="Ma J."/>
        </authorList>
    </citation>
    <scope>NUCLEOTIDE SEQUENCE [LARGE SCALE GENOMIC DNA]</scope>
    <source>
        <strain evidence="4">CCM 8903</strain>
    </source>
</reference>
<feature type="compositionally biased region" description="Low complexity" evidence="1">
    <location>
        <begin position="545"/>
        <end position="561"/>
    </location>
</feature>
<dbReference type="RefSeq" id="WP_125749053.1">
    <property type="nucleotide sequence ID" value="NZ_JBHTON010000003.1"/>
</dbReference>
<gene>
    <name evidence="3" type="ORF">ACFQ5J_01565</name>
</gene>
<feature type="compositionally biased region" description="Pro residues" evidence="1">
    <location>
        <begin position="200"/>
        <end position="214"/>
    </location>
</feature>
<organism evidence="3 4">
    <name type="scientific">Lacticaseibacillus baoqingensis</name>
    <dbReference type="NCBI Taxonomy" id="2486013"/>
    <lineage>
        <taxon>Bacteria</taxon>
        <taxon>Bacillati</taxon>
        <taxon>Bacillota</taxon>
        <taxon>Bacilli</taxon>
        <taxon>Lactobacillales</taxon>
        <taxon>Lactobacillaceae</taxon>
        <taxon>Lacticaseibacillus</taxon>
    </lineage>
</organism>
<evidence type="ECO:0000313" key="3">
    <source>
        <dbReference type="EMBL" id="MFD1483937.1"/>
    </source>
</evidence>
<feature type="region of interest" description="Disordered" evidence="1">
    <location>
        <begin position="184"/>
        <end position="219"/>
    </location>
</feature>
<dbReference type="Proteomes" id="UP001597252">
    <property type="component" value="Unassembled WGS sequence"/>
</dbReference>
<name>A0ABW4E1X6_9LACO</name>
<evidence type="ECO:0000256" key="1">
    <source>
        <dbReference type="SAM" id="MobiDB-lite"/>
    </source>
</evidence>
<sequence>MRKFNQTSWRVKAGAIFSAVLVLFGAVYAISQIAHPVVGLAEDPRLSVAANDAKETFTSQTPVAITVTNQVDPTATVSLQLPTGVSVDWTATQKLWGSDHAATQNGQALIAADQTLHVTTTPSGPVVTLAWPHQTAATVKLSLALQVAASVNTITLQPKIGTAVLGTKRVLTSTAAPAAAASSTAAAATGSATTGTKAPAPAPAPTPQPAPAPTPAGGTLSVTSGNASYLFADNSLIPVVVTNTQTPGAVVTVGLGGTTLDWAKTYQAWKAMDPSTTSNDDFTALTTDSGASLTLKTQAGQQVVALYMPTSGTHAGSVPLTVKPSAGLSDFTLTPVLADGTKGTAGQWRHITIIDPDTEESTLYAWLENTKGNEATKFKVGATGVVHIRVENLTQHNAIVQLPAATTLDFSKTKLVAADNTTVTSKYTATATGGTYTYTLVHTSPDHTTNTSHVVVTYDQQDQRITVSSADGGGPELYFYFTINAGGGNSGYTVQAYMDDGIDGRTWTMQVTGDVTPAAERVQIKKVDAQTPTTTLAGAQFQLTDTQDASDDQTSAATDSSGLTTIVPKNAGVRTLRLKEVTAPPGYSTAPGTYEVQWSKLLGITAVRVPGETWAQRTSDGVLSVKDNQLTFNDSKTGQITVQEYDRSTHTMLATNTYTGENGQALTASHPGANVPATHEGLTIWGTTMGSVDGPLDPYAADNLPDPVFSATPQTLTYVYDRQMFELDPDATLEFGQFAPTATTENYLIGAHARATAQPLPFGATVIDRIGVGSWQLSVAQDDQFMHDSDQTPLTDARLWFKNLQVTSTGGNTAAMTQFQTQPQFTLVPKAKPTAIVSAKVAPTADETVGTQQWRVNFGSQTTGGQSVGLYVPNTTTRLNGHYSTVLTWTADQLP</sequence>
<evidence type="ECO:0000259" key="2">
    <source>
        <dbReference type="Pfam" id="PF17802"/>
    </source>
</evidence>
<dbReference type="Gene3D" id="2.60.40.10">
    <property type="entry name" value="Immunoglobulins"/>
    <property type="match status" value="1"/>
</dbReference>
<feature type="compositionally biased region" description="Low complexity" evidence="1">
    <location>
        <begin position="184"/>
        <end position="199"/>
    </location>
</feature>